<keyword evidence="6 11" id="KW-0812">Transmembrane</keyword>
<protein>
    <recommendedName>
        <fullName evidence="2">Type II secretion system protein H</fullName>
    </recommendedName>
    <alternativeName>
        <fullName evidence="10">General secretion pathway protein H</fullName>
    </alternativeName>
</protein>
<evidence type="ECO:0000256" key="1">
    <source>
        <dbReference type="ARBA" id="ARBA00004377"/>
    </source>
</evidence>
<evidence type="ECO:0000256" key="8">
    <source>
        <dbReference type="ARBA" id="ARBA00023136"/>
    </source>
</evidence>
<evidence type="ECO:0000256" key="9">
    <source>
        <dbReference type="ARBA" id="ARBA00025772"/>
    </source>
</evidence>
<evidence type="ECO:0000256" key="7">
    <source>
        <dbReference type="ARBA" id="ARBA00022989"/>
    </source>
</evidence>
<evidence type="ECO:0000256" key="2">
    <source>
        <dbReference type="ARBA" id="ARBA00021549"/>
    </source>
</evidence>
<evidence type="ECO:0000259" key="12">
    <source>
        <dbReference type="Pfam" id="PF12019"/>
    </source>
</evidence>
<dbReference type="RefSeq" id="WP_323439431.1">
    <property type="nucleotide sequence ID" value="NZ_JAYFUH010000249.1"/>
</dbReference>
<keyword evidence="5" id="KW-0997">Cell inner membrane</keyword>
<name>A0ABU5V6R0_9GAMM</name>
<keyword evidence="7 11" id="KW-1133">Transmembrane helix</keyword>
<evidence type="ECO:0000256" key="10">
    <source>
        <dbReference type="ARBA" id="ARBA00030775"/>
    </source>
</evidence>
<evidence type="ECO:0000313" key="13">
    <source>
        <dbReference type="EMBL" id="MEA5669039.1"/>
    </source>
</evidence>
<comment type="subcellular location">
    <subcellularLocation>
        <location evidence="1">Cell inner membrane</location>
        <topology evidence="1">Single-pass membrane protein</topology>
    </subcellularLocation>
</comment>
<comment type="similarity">
    <text evidence="9">Belongs to the GSP H family.</text>
</comment>
<evidence type="ECO:0000256" key="5">
    <source>
        <dbReference type="ARBA" id="ARBA00022519"/>
    </source>
</evidence>
<reference evidence="13 14" key="1">
    <citation type="submission" date="2023-12" db="EMBL/GenBank/DDBJ databases">
        <title>Stenotrophomonas guangdongensis sp. nov., isolated from wilted pepper plants (Capsicum annuum).</title>
        <authorList>
            <person name="Qiu M."/>
            <person name="Li Y."/>
            <person name="Liu Q."/>
            <person name="Zhang X."/>
            <person name="Huang Y."/>
            <person name="Guo R."/>
            <person name="Hu M."/>
            <person name="Zhou J."/>
            <person name="Zhou X."/>
        </authorList>
    </citation>
    <scope>NUCLEOTIDE SEQUENCE [LARGE SCALE GENOMIC DNA]</scope>
    <source>
        <strain evidence="13 14">MH1</strain>
    </source>
</reference>
<accession>A0ABU5V6R0</accession>
<dbReference type="InterPro" id="IPR045584">
    <property type="entry name" value="Pilin-like"/>
</dbReference>
<dbReference type="Gene3D" id="3.55.40.10">
    <property type="entry name" value="minor pseudopilin epsh domain"/>
    <property type="match status" value="1"/>
</dbReference>
<gene>
    <name evidence="13" type="ORF">VA603_15950</name>
</gene>
<organism evidence="13 14">
    <name type="scientific">Stenotrophomonas capsici</name>
    <dbReference type="NCBI Taxonomy" id="3110230"/>
    <lineage>
        <taxon>Bacteria</taxon>
        <taxon>Pseudomonadati</taxon>
        <taxon>Pseudomonadota</taxon>
        <taxon>Gammaproteobacteria</taxon>
        <taxon>Lysobacterales</taxon>
        <taxon>Lysobacteraceae</taxon>
        <taxon>Stenotrophomonas</taxon>
    </lineage>
</organism>
<sequence length="184" mass="20230">MAPPQPKQSPGATARGITLTELLITLCVMAILLALAAPAVSGVVTRVRIETSMHLLHSQLSIARNTAITRQVTVRVCPSQDGLHCSQDSNWNRRWLMFQAQRQEKHPANPAAILQVTDPPRLPATAAIRSSIGRRHARFQPDGRSGGSNLSICFYERDRPRGRIVINNTGRIRAERASSPRSCL</sequence>
<evidence type="ECO:0000256" key="11">
    <source>
        <dbReference type="SAM" id="Phobius"/>
    </source>
</evidence>
<keyword evidence="4" id="KW-0488">Methylation</keyword>
<evidence type="ECO:0000256" key="4">
    <source>
        <dbReference type="ARBA" id="ARBA00022481"/>
    </source>
</evidence>
<feature type="transmembrane region" description="Helical" evidence="11">
    <location>
        <begin position="22"/>
        <end position="44"/>
    </location>
</feature>
<proteinExistence type="inferred from homology"/>
<keyword evidence="3" id="KW-1003">Cell membrane</keyword>
<evidence type="ECO:0000256" key="3">
    <source>
        <dbReference type="ARBA" id="ARBA00022475"/>
    </source>
</evidence>
<dbReference type="Pfam" id="PF12019">
    <property type="entry name" value="GspH"/>
    <property type="match status" value="1"/>
</dbReference>
<dbReference type="InterPro" id="IPR022346">
    <property type="entry name" value="T2SS_GspH"/>
</dbReference>
<dbReference type="SUPFAM" id="SSF54523">
    <property type="entry name" value="Pili subunits"/>
    <property type="match status" value="1"/>
</dbReference>
<feature type="domain" description="General secretion pathway GspH" evidence="12">
    <location>
        <begin position="56"/>
        <end position="170"/>
    </location>
</feature>
<keyword evidence="14" id="KW-1185">Reference proteome</keyword>
<keyword evidence="8 11" id="KW-0472">Membrane</keyword>
<comment type="caution">
    <text evidence="13">The sequence shown here is derived from an EMBL/GenBank/DDBJ whole genome shotgun (WGS) entry which is preliminary data.</text>
</comment>
<evidence type="ECO:0000313" key="14">
    <source>
        <dbReference type="Proteomes" id="UP001301653"/>
    </source>
</evidence>
<dbReference type="EMBL" id="JAYFUH010000249">
    <property type="protein sequence ID" value="MEA5669039.1"/>
    <property type="molecule type" value="Genomic_DNA"/>
</dbReference>
<dbReference type="Proteomes" id="UP001301653">
    <property type="component" value="Unassembled WGS sequence"/>
</dbReference>
<evidence type="ECO:0000256" key="6">
    <source>
        <dbReference type="ARBA" id="ARBA00022692"/>
    </source>
</evidence>